<comment type="caution">
    <text evidence="1">The sequence shown here is derived from an EMBL/GenBank/DDBJ whole genome shotgun (WGS) entry which is preliminary data.</text>
</comment>
<dbReference type="AlphaFoldDB" id="A0A0F8ZDE8"/>
<reference evidence="1" key="1">
    <citation type="journal article" date="2015" name="Nature">
        <title>Complex archaea that bridge the gap between prokaryotes and eukaryotes.</title>
        <authorList>
            <person name="Spang A."/>
            <person name="Saw J.H."/>
            <person name="Jorgensen S.L."/>
            <person name="Zaremba-Niedzwiedzka K."/>
            <person name="Martijn J."/>
            <person name="Lind A.E."/>
            <person name="van Eijk R."/>
            <person name="Schleper C."/>
            <person name="Guy L."/>
            <person name="Ettema T.J."/>
        </authorList>
    </citation>
    <scope>NUCLEOTIDE SEQUENCE</scope>
</reference>
<accession>A0A0F8ZDE8</accession>
<protein>
    <submittedName>
        <fullName evidence="1">Uncharacterized protein</fullName>
    </submittedName>
</protein>
<proteinExistence type="predicted"/>
<organism evidence="1">
    <name type="scientific">marine sediment metagenome</name>
    <dbReference type="NCBI Taxonomy" id="412755"/>
    <lineage>
        <taxon>unclassified sequences</taxon>
        <taxon>metagenomes</taxon>
        <taxon>ecological metagenomes</taxon>
    </lineage>
</organism>
<dbReference type="EMBL" id="LAZR01051992">
    <property type="protein sequence ID" value="KKK83950.1"/>
    <property type="molecule type" value="Genomic_DNA"/>
</dbReference>
<feature type="non-terminal residue" evidence="1">
    <location>
        <position position="54"/>
    </location>
</feature>
<sequence length="54" mass="5993">MIITTTQLQQIVNTIGISTCFVKALVGLSRPARMALKMQLNRSKRALKAELATY</sequence>
<gene>
    <name evidence="1" type="ORF">LCGC14_2788260</name>
</gene>
<name>A0A0F8ZDE8_9ZZZZ</name>
<evidence type="ECO:0000313" key="1">
    <source>
        <dbReference type="EMBL" id="KKK83950.1"/>
    </source>
</evidence>